<keyword evidence="1 2" id="KW-0597">Phosphoprotein</keyword>
<dbReference type="EMBL" id="CP081150">
    <property type="protein sequence ID" value="QZA77682.1"/>
    <property type="molecule type" value="Genomic_DNA"/>
</dbReference>
<dbReference type="SUPFAM" id="SSF52172">
    <property type="entry name" value="CheY-like"/>
    <property type="match status" value="1"/>
</dbReference>
<dbReference type="Proteomes" id="UP000825679">
    <property type="component" value="Chromosome"/>
</dbReference>
<feature type="modified residue" description="4-aspartylphosphate" evidence="2">
    <location>
        <position position="57"/>
    </location>
</feature>
<dbReference type="RefSeq" id="WP_221006062.1">
    <property type="nucleotide sequence ID" value="NZ_CP081150.1"/>
</dbReference>
<dbReference type="CDD" id="cd00156">
    <property type="entry name" value="REC"/>
    <property type="match status" value="1"/>
</dbReference>
<sequence>MLETTSKPVILVVDDDSIIRLLVRRILEAEYQVVEAVDGEAGLQKAREINPVAVIADVQMPKMNGFDLCKAICDDFEISDIPVMLMSAEENADELLKVYDVGGQGFITKPINHKVLLTRTAHMLQLSAERAQMKSQINYATTTAFTAMSSMSETGLLMETLKNFNGNNTAQGLAQLLIAALQQFQLDGVVQLKTDSGIVALNLQGVATGVELAVLQKMATMDRIVRFRNRLSVNYPNVQLVVNNMPVDDEERCGRLRDHLAILIEAAESRLEAIKIKTTLIATQNQLAIMNSIQSLTSTLSEIDQQQRQGNVERTALFGDVMMQMESTLSAFGLSDRQEENLLSVVRSGWEKIAATYTDEAALQNKLSQVVQTLKASLEEI</sequence>
<dbReference type="PANTHER" id="PTHR43547">
    <property type="entry name" value="TWO-COMPONENT HISTIDINE KINASE"/>
    <property type="match status" value="1"/>
</dbReference>
<feature type="domain" description="Response regulatory" evidence="3">
    <location>
        <begin position="9"/>
        <end position="124"/>
    </location>
</feature>
<dbReference type="PROSITE" id="PS50110">
    <property type="entry name" value="RESPONSE_REGULATORY"/>
    <property type="match status" value="1"/>
</dbReference>
<protein>
    <submittedName>
        <fullName evidence="4">Response regulator</fullName>
    </submittedName>
</protein>
<organism evidence="4 5">
    <name type="scientific">Deefgea tanakiae</name>
    <dbReference type="NCBI Taxonomy" id="2865840"/>
    <lineage>
        <taxon>Bacteria</taxon>
        <taxon>Pseudomonadati</taxon>
        <taxon>Pseudomonadota</taxon>
        <taxon>Betaproteobacteria</taxon>
        <taxon>Neisseriales</taxon>
        <taxon>Chitinibacteraceae</taxon>
        <taxon>Deefgea</taxon>
    </lineage>
</organism>
<dbReference type="PANTHER" id="PTHR43547:SF2">
    <property type="entry name" value="HYBRID SIGNAL TRANSDUCTION HISTIDINE KINASE C"/>
    <property type="match status" value="1"/>
</dbReference>
<dbReference type="Gene3D" id="3.40.50.2300">
    <property type="match status" value="1"/>
</dbReference>
<proteinExistence type="predicted"/>
<dbReference type="Pfam" id="PF00072">
    <property type="entry name" value="Response_reg"/>
    <property type="match status" value="1"/>
</dbReference>
<dbReference type="SMART" id="SM00448">
    <property type="entry name" value="REC"/>
    <property type="match status" value="1"/>
</dbReference>
<name>A0ABX8Z522_9NEIS</name>
<evidence type="ECO:0000259" key="3">
    <source>
        <dbReference type="PROSITE" id="PS50110"/>
    </source>
</evidence>
<dbReference type="InterPro" id="IPR011006">
    <property type="entry name" value="CheY-like_superfamily"/>
</dbReference>
<reference evidence="4 5" key="1">
    <citation type="submission" date="2021-08" db="EMBL/GenBank/DDBJ databases">
        <title>complete genome sequencing of Deefgea sp. D25.</title>
        <authorList>
            <person name="Bae J.-W."/>
            <person name="Gim D.-H."/>
        </authorList>
    </citation>
    <scope>NUCLEOTIDE SEQUENCE [LARGE SCALE GENOMIC DNA]</scope>
    <source>
        <strain evidence="4 5">D25</strain>
    </source>
</reference>
<evidence type="ECO:0000313" key="4">
    <source>
        <dbReference type="EMBL" id="QZA77682.1"/>
    </source>
</evidence>
<accession>A0ABX8Z522</accession>
<keyword evidence="5" id="KW-1185">Reference proteome</keyword>
<dbReference type="InterPro" id="IPR001789">
    <property type="entry name" value="Sig_transdc_resp-reg_receiver"/>
</dbReference>
<evidence type="ECO:0000313" key="5">
    <source>
        <dbReference type="Proteomes" id="UP000825679"/>
    </source>
</evidence>
<gene>
    <name evidence="4" type="ORF">K4H28_15660</name>
</gene>
<evidence type="ECO:0000256" key="1">
    <source>
        <dbReference type="ARBA" id="ARBA00022553"/>
    </source>
</evidence>
<evidence type="ECO:0000256" key="2">
    <source>
        <dbReference type="PROSITE-ProRule" id="PRU00169"/>
    </source>
</evidence>